<dbReference type="STRING" id="78915.A0A4P9XIZ9"/>
<evidence type="ECO:0000313" key="7">
    <source>
        <dbReference type="Proteomes" id="UP000271241"/>
    </source>
</evidence>
<proteinExistence type="predicted"/>
<dbReference type="GO" id="GO:0030976">
    <property type="term" value="F:thiamine pyrophosphate binding"/>
    <property type="evidence" value="ECO:0007669"/>
    <property type="project" value="InterPro"/>
</dbReference>
<dbReference type="GO" id="GO:0005777">
    <property type="term" value="C:peroxisome"/>
    <property type="evidence" value="ECO:0007669"/>
    <property type="project" value="TreeGrafter"/>
</dbReference>
<keyword evidence="3" id="KW-0460">Magnesium</keyword>
<evidence type="ECO:0000313" key="6">
    <source>
        <dbReference type="EMBL" id="RKP05704.1"/>
    </source>
</evidence>
<sequence length="77" mass="8166">MQGATIIARSLRTLGVEVVFGIVGIPVVEVAEACQAEGIRFIGFRNEQTASYAASGWGYLTGKPGSYQVLVLFMVGI</sequence>
<evidence type="ECO:0000259" key="5">
    <source>
        <dbReference type="Pfam" id="PF02776"/>
    </source>
</evidence>
<dbReference type="InterPro" id="IPR045025">
    <property type="entry name" value="HACL1-like"/>
</dbReference>
<reference evidence="7" key="1">
    <citation type="journal article" date="2018" name="Nat. Microbiol.">
        <title>Leveraging single-cell genomics to expand the fungal tree of life.</title>
        <authorList>
            <person name="Ahrendt S.R."/>
            <person name="Quandt C.A."/>
            <person name="Ciobanu D."/>
            <person name="Clum A."/>
            <person name="Salamov A."/>
            <person name="Andreopoulos B."/>
            <person name="Cheng J.F."/>
            <person name="Woyke T."/>
            <person name="Pelin A."/>
            <person name="Henrissat B."/>
            <person name="Reynolds N.K."/>
            <person name="Benny G.L."/>
            <person name="Smith M.E."/>
            <person name="James T.Y."/>
            <person name="Grigoriev I.V."/>
        </authorList>
    </citation>
    <scope>NUCLEOTIDE SEQUENCE [LARGE SCALE GENOMIC DNA]</scope>
    <source>
        <strain evidence="7">RSA 1356</strain>
    </source>
</reference>
<evidence type="ECO:0000256" key="1">
    <source>
        <dbReference type="ARBA" id="ARBA00001964"/>
    </source>
</evidence>
<name>A0A4P9XIZ9_9FUNG</name>
<dbReference type="GO" id="GO:0016829">
    <property type="term" value="F:lyase activity"/>
    <property type="evidence" value="ECO:0007669"/>
    <property type="project" value="UniProtKB-KW"/>
</dbReference>
<dbReference type="PANTHER" id="PTHR43710">
    <property type="entry name" value="2-HYDROXYACYL-COA LYASE"/>
    <property type="match status" value="1"/>
</dbReference>
<keyword evidence="7" id="KW-1185">Reference proteome</keyword>
<accession>A0A4P9XIZ9</accession>
<keyword evidence="4" id="KW-0456">Lyase</keyword>
<dbReference type="OrthoDB" id="10006023at2759"/>
<dbReference type="GO" id="GO:0046872">
    <property type="term" value="F:metal ion binding"/>
    <property type="evidence" value="ECO:0007669"/>
    <property type="project" value="UniProtKB-KW"/>
</dbReference>
<dbReference type="CDD" id="cd07035">
    <property type="entry name" value="TPP_PYR_POX_like"/>
    <property type="match status" value="1"/>
</dbReference>
<dbReference type="Proteomes" id="UP000271241">
    <property type="component" value="Unassembled WGS sequence"/>
</dbReference>
<dbReference type="EMBL" id="KZ993053">
    <property type="protein sequence ID" value="RKP05704.1"/>
    <property type="molecule type" value="Genomic_DNA"/>
</dbReference>
<protein>
    <submittedName>
        <fullName evidence="6">Thiamine pyrophosphate enzyme, N-terminal TPP-binding domain-containing protein</fullName>
    </submittedName>
</protein>
<evidence type="ECO:0000256" key="4">
    <source>
        <dbReference type="ARBA" id="ARBA00023239"/>
    </source>
</evidence>
<dbReference type="GO" id="GO:0001561">
    <property type="term" value="P:fatty acid alpha-oxidation"/>
    <property type="evidence" value="ECO:0007669"/>
    <property type="project" value="TreeGrafter"/>
</dbReference>
<evidence type="ECO:0000256" key="2">
    <source>
        <dbReference type="ARBA" id="ARBA00022723"/>
    </source>
</evidence>
<dbReference type="SUPFAM" id="SSF52518">
    <property type="entry name" value="Thiamin diphosphate-binding fold (THDP-binding)"/>
    <property type="match status" value="1"/>
</dbReference>
<evidence type="ECO:0000256" key="3">
    <source>
        <dbReference type="ARBA" id="ARBA00022842"/>
    </source>
</evidence>
<feature type="domain" description="Thiamine pyrophosphate enzyme N-terminal TPP-binding" evidence="5">
    <location>
        <begin position="1"/>
        <end position="66"/>
    </location>
</feature>
<dbReference type="PANTHER" id="PTHR43710:SF2">
    <property type="entry name" value="2-HYDROXYACYL-COA LYASE 1"/>
    <property type="match status" value="1"/>
</dbReference>
<dbReference type="AlphaFoldDB" id="A0A4P9XIZ9"/>
<dbReference type="InterPro" id="IPR029061">
    <property type="entry name" value="THDP-binding"/>
</dbReference>
<gene>
    <name evidence="6" type="ORF">THASP1DRAFT_32459</name>
</gene>
<comment type="cofactor">
    <cofactor evidence="1">
        <name>thiamine diphosphate</name>
        <dbReference type="ChEBI" id="CHEBI:58937"/>
    </cofactor>
</comment>
<organism evidence="6 7">
    <name type="scientific">Thamnocephalis sphaerospora</name>
    <dbReference type="NCBI Taxonomy" id="78915"/>
    <lineage>
        <taxon>Eukaryota</taxon>
        <taxon>Fungi</taxon>
        <taxon>Fungi incertae sedis</taxon>
        <taxon>Zoopagomycota</taxon>
        <taxon>Zoopagomycotina</taxon>
        <taxon>Zoopagomycetes</taxon>
        <taxon>Zoopagales</taxon>
        <taxon>Sigmoideomycetaceae</taxon>
        <taxon>Thamnocephalis</taxon>
    </lineage>
</organism>
<dbReference type="Gene3D" id="3.40.50.970">
    <property type="match status" value="1"/>
</dbReference>
<dbReference type="InterPro" id="IPR012001">
    <property type="entry name" value="Thiamin_PyroP_enz_TPP-bd_dom"/>
</dbReference>
<dbReference type="Pfam" id="PF02776">
    <property type="entry name" value="TPP_enzyme_N"/>
    <property type="match status" value="1"/>
</dbReference>
<keyword evidence="2" id="KW-0479">Metal-binding</keyword>